<dbReference type="InterPro" id="IPR006527">
    <property type="entry name" value="F-box-assoc_dom_typ1"/>
</dbReference>
<evidence type="ECO:0000259" key="1">
    <source>
        <dbReference type="Pfam" id="PF07734"/>
    </source>
</evidence>
<comment type="caution">
    <text evidence="2">The sequence shown here is derived from an EMBL/GenBank/DDBJ whole genome shotgun (WGS) entry which is preliminary data.</text>
</comment>
<dbReference type="PANTHER" id="PTHR31672:SF13">
    <property type="entry name" value="F-BOX PROTEIN CPR30-LIKE"/>
    <property type="match status" value="1"/>
</dbReference>
<reference evidence="3" key="1">
    <citation type="submission" date="2016-06" db="EMBL/GenBank/DDBJ databases">
        <title>Parallel loss of symbiosis genes in relatives of nitrogen-fixing non-legume Parasponia.</title>
        <authorList>
            <person name="Van Velzen R."/>
            <person name="Holmer R."/>
            <person name="Bu F."/>
            <person name="Rutten L."/>
            <person name="Van Zeijl A."/>
            <person name="Liu W."/>
            <person name="Santuari L."/>
            <person name="Cao Q."/>
            <person name="Sharma T."/>
            <person name="Shen D."/>
            <person name="Roswanjaya Y."/>
            <person name="Wardhani T."/>
            <person name="Kalhor M.S."/>
            <person name="Jansen J."/>
            <person name="Van den Hoogen J."/>
            <person name="Gungor B."/>
            <person name="Hartog M."/>
            <person name="Hontelez J."/>
            <person name="Verver J."/>
            <person name="Yang W.-C."/>
            <person name="Schijlen E."/>
            <person name="Repin R."/>
            <person name="Schilthuizen M."/>
            <person name="Schranz E."/>
            <person name="Heidstra R."/>
            <person name="Miyata K."/>
            <person name="Fedorova E."/>
            <person name="Kohlen W."/>
            <person name="Bisseling T."/>
            <person name="Smit S."/>
            <person name="Geurts R."/>
        </authorList>
    </citation>
    <scope>NUCLEOTIDE SEQUENCE [LARGE SCALE GENOMIC DNA]</scope>
    <source>
        <strain evidence="3">cv. RG33-2</strain>
    </source>
</reference>
<accession>A0A2P5C5V6</accession>
<dbReference type="PANTHER" id="PTHR31672">
    <property type="entry name" value="BNACNNG10540D PROTEIN"/>
    <property type="match status" value="1"/>
</dbReference>
<dbReference type="InParanoid" id="A0A2P5C5V6"/>
<dbReference type="NCBIfam" id="TIGR01640">
    <property type="entry name" value="F_box_assoc_1"/>
    <property type="match status" value="1"/>
</dbReference>
<dbReference type="AlphaFoldDB" id="A0A2P5C5V6"/>
<feature type="domain" description="F-box associated beta-propeller type 1" evidence="1">
    <location>
        <begin position="105"/>
        <end position="295"/>
    </location>
</feature>
<gene>
    <name evidence="2" type="ORF">TorRG33x02_296560</name>
</gene>
<dbReference type="Pfam" id="PF07734">
    <property type="entry name" value="FBA_1"/>
    <property type="match status" value="1"/>
</dbReference>
<proteinExistence type="predicted"/>
<dbReference type="Proteomes" id="UP000237000">
    <property type="component" value="Unassembled WGS sequence"/>
</dbReference>
<sequence>MINHPSFVNKHLVRVSAESKKMNSKSFFLKWIREDEDVNTPPSPLYDHHHANDPSKLELSLVTISEEEGNDDGNTDHLPCVIERVDLPPVPAVADQQQKPFPSDFRVSHCNGIIHMFDHYKDWTALLLNPALAQFKLLQEPPDLPLELDTFIGCGFGYDSNLGAYKYVKIFGRDFYLDPVALVYTLGTSTSTSSNSWRKIDIIVEGNHLFLNPKGVYCRGAYYWLNAPRTKVTTILSFDFSQDKFHIIPLPRCLVQQPRSIHSFIVLELWNDSPVLLSSTEWSRSLTSFDMWVMVNNCRTKHLNIGPLANIMRPVAFWKHDELLLDTRDGRVVSYNLCTKRLRTVPLPGAVFAGFTSASNFYFKSLVSV</sequence>
<keyword evidence="3" id="KW-1185">Reference proteome</keyword>
<protein>
    <submittedName>
        <fullName evidence="2">F-box associated domain</fullName>
    </submittedName>
</protein>
<dbReference type="EMBL" id="JXTC01000409">
    <property type="protein sequence ID" value="PON56409.1"/>
    <property type="molecule type" value="Genomic_DNA"/>
</dbReference>
<dbReference type="InterPro" id="IPR017451">
    <property type="entry name" value="F-box-assoc_interact_dom"/>
</dbReference>
<name>A0A2P5C5V6_TREOI</name>
<organism evidence="2 3">
    <name type="scientific">Trema orientale</name>
    <name type="common">Charcoal tree</name>
    <name type="synonym">Celtis orientalis</name>
    <dbReference type="NCBI Taxonomy" id="63057"/>
    <lineage>
        <taxon>Eukaryota</taxon>
        <taxon>Viridiplantae</taxon>
        <taxon>Streptophyta</taxon>
        <taxon>Embryophyta</taxon>
        <taxon>Tracheophyta</taxon>
        <taxon>Spermatophyta</taxon>
        <taxon>Magnoliopsida</taxon>
        <taxon>eudicotyledons</taxon>
        <taxon>Gunneridae</taxon>
        <taxon>Pentapetalae</taxon>
        <taxon>rosids</taxon>
        <taxon>fabids</taxon>
        <taxon>Rosales</taxon>
        <taxon>Cannabaceae</taxon>
        <taxon>Trema</taxon>
    </lineage>
</organism>
<dbReference type="InterPro" id="IPR050796">
    <property type="entry name" value="SCF_F-box_component"/>
</dbReference>
<evidence type="ECO:0000313" key="2">
    <source>
        <dbReference type="EMBL" id="PON56409.1"/>
    </source>
</evidence>
<evidence type="ECO:0000313" key="3">
    <source>
        <dbReference type="Proteomes" id="UP000237000"/>
    </source>
</evidence>